<dbReference type="OrthoDB" id="9761532at2"/>
<dbReference type="SUPFAM" id="SSF53187">
    <property type="entry name" value="Zn-dependent exopeptidases"/>
    <property type="match status" value="1"/>
</dbReference>
<dbReference type="GO" id="GO:0008233">
    <property type="term" value="F:peptidase activity"/>
    <property type="evidence" value="ECO:0007669"/>
    <property type="project" value="UniProtKB-KW"/>
</dbReference>
<dbReference type="PANTHER" id="PTHR43270">
    <property type="entry name" value="BETA-ALA-HIS DIPEPTIDASE"/>
    <property type="match status" value="1"/>
</dbReference>
<keyword evidence="1" id="KW-0645">Protease</keyword>
<organism evidence="5 6">
    <name type="scientific">Brevibacillus laterosporus</name>
    <name type="common">Bacillus laterosporus</name>
    <dbReference type="NCBI Taxonomy" id="1465"/>
    <lineage>
        <taxon>Bacteria</taxon>
        <taxon>Bacillati</taxon>
        <taxon>Bacillota</taxon>
        <taxon>Bacilli</taxon>
        <taxon>Bacillales</taxon>
        <taxon>Paenibacillaceae</taxon>
        <taxon>Brevibacillus</taxon>
    </lineage>
</organism>
<dbReference type="Proteomes" id="UP000319432">
    <property type="component" value="Chromosome"/>
</dbReference>
<evidence type="ECO:0000256" key="1">
    <source>
        <dbReference type="ARBA" id="ARBA00022670"/>
    </source>
</evidence>
<evidence type="ECO:0000256" key="2">
    <source>
        <dbReference type="ARBA" id="ARBA00022723"/>
    </source>
</evidence>
<dbReference type="NCBIfam" id="NF006053">
    <property type="entry name" value="PRK08201.1"/>
    <property type="match status" value="1"/>
</dbReference>
<dbReference type="AlphaFoldDB" id="A0A518VEM9"/>
<evidence type="ECO:0000313" key="6">
    <source>
        <dbReference type="Proteomes" id="UP000319432"/>
    </source>
</evidence>
<evidence type="ECO:0000313" key="5">
    <source>
        <dbReference type="EMBL" id="QDX95430.1"/>
    </source>
</evidence>
<dbReference type="InterPro" id="IPR051458">
    <property type="entry name" value="Cyt/Met_Dipeptidase"/>
</dbReference>
<dbReference type="NCBIfam" id="NF006579">
    <property type="entry name" value="PRK09104.1"/>
    <property type="match status" value="1"/>
</dbReference>
<keyword evidence="6" id="KW-1185">Reference proteome</keyword>
<dbReference type="InterPro" id="IPR011650">
    <property type="entry name" value="Peptidase_M20_dimer"/>
</dbReference>
<dbReference type="Pfam" id="PF01546">
    <property type="entry name" value="Peptidase_M20"/>
    <property type="match status" value="1"/>
</dbReference>
<reference evidence="5 6" key="1">
    <citation type="submission" date="2018-11" db="EMBL/GenBank/DDBJ databases">
        <title>Phylogenetic determinants of toxin gene distribution in genomes of Brevibacillus laterosporus.</title>
        <authorList>
            <person name="Glare T.R."/>
            <person name="Durrant A."/>
            <person name="Berry C."/>
            <person name="Palma L."/>
            <person name="Ormskirk M."/>
            <person name="Cox M.O."/>
        </authorList>
    </citation>
    <scope>NUCLEOTIDE SEQUENCE [LARGE SCALE GENOMIC DNA]</scope>
    <source>
        <strain evidence="5 6">1821L</strain>
    </source>
</reference>
<accession>A0A518VEM9</accession>
<dbReference type="GO" id="GO:0006508">
    <property type="term" value="P:proteolysis"/>
    <property type="evidence" value="ECO:0007669"/>
    <property type="project" value="UniProtKB-KW"/>
</dbReference>
<evidence type="ECO:0000256" key="3">
    <source>
        <dbReference type="ARBA" id="ARBA00022801"/>
    </source>
</evidence>
<dbReference type="Gene3D" id="3.40.630.10">
    <property type="entry name" value="Zn peptidases"/>
    <property type="match status" value="1"/>
</dbReference>
<dbReference type="PANTHER" id="PTHR43270:SF12">
    <property type="entry name" value="SUCCINYL-DIAMINOPIMELATE DESUCCINYLASE"/>
    <property type="match status" value="1"/>
</dbReference>
<protein>
    <submittedName>
        <fullName evidence="5">Dipeptidase</fullName>
    </submittedName>
</protein>
<dbReference type="NCBIfam" id="NF005914">
    <property type="entry name" value="PRK07907.1"/>
    <property type="match status" value="1"/>
</dbReference>
<dbReference type="Gene3D" id="3.30.70.360">
    <property type="match status" value="1"/>
</dbReference>
<dbReference type="EMBL" id="CP033464">
    <property type="protein sequence ID" value="QDX95430.1"/>
    <property type="molecule type" value="Genomic_DNA"/>
</dbReference>
<dbReference type="InterPro" id="IPR002933">
    <property type="entry name" value="Peptidase_M20"/>
</dbReference>
<name>A0A518VEM9_BRELA</name>
<dbReference type="Pfam" id="PF07687">
    <property type="entry name" value="M20_dimer"/>
    <property type="match status" value="1"/>
</dbReference>
<evidence type="ECO:0000259" key="4">
    <source>
        <dbReference type="Pfam" id="PF07687"/>
    </source>
</evidence>
<gene>
    <name evidence="5" type="ORF">EEL30_26045</name>
</gene>
<keyword evidence="2" id="KW-0479">Metal-binding</keyword>
<sequence length="466" mass="52619">MKQLKTFIDKHKIQMVDDLIKCIQIPSISTIDSYKEDVLYCAQHLSQLLFQIGFENVQLLKCKGHPAVYADWLHAKGKPTVLIYGHYDVQPVDPLEEWHSHPFQPEIRDDYLYGRGATDNKGQLFMQIKALETLFHTNQTLPINVKLLIEGEEEIGSSSMPEILQDFSELLIADLIVISDTAMLEEQVPAICYGLRGLLGFELCVQGPNRDLHSGSIYGGTVQNPIHAIAQLLSSMKDETGFITIEGFYDNVVELSEEERKNLYSLPFSSEKLKEDLNVSNLFGEEGFTPLERVWARPTLEVNRISGGYQEEGIKTIIPAKVTAKITCRIVPNQSPHDLKTYIQKHIESNTPPGVNIEICWDQHSNPYFISPDHPLILQAAQSLECVFQKPVQFIRAGGSIPAVEMLHNQFQIPIILIGFSHSSANVHSANENLSLQKFENGILSLCHYYLQLGNEINITKHEIKM</sequence>
<keyword evidence="3" id="KW-0378">Hydrolase</keyword>
<dbReference type="GO" id="GO:0046872">
    <property type="term" value="F:metal ion binding"/>
    <property type="evidence" value="ECO:0007669"/>
    <property type="project" value="UniProtKB-KW"/>
</dbReference>
<proteinExistence type="predicted"/>
<feature type="domain" description="Peptidase M20 dimerisation" evidence="4">
    <location>
        <begin position="193"/>
        <end position="353"/>
    </location>
</feature>